<keyword evidence="1" id="KW-0596">Phosphopantetheine</keyword>
<dbReference type="InterPro" id="IPR009081">
    <property type="entry name" value="PP-bd_ACP"/>
</dbReference>
<keyword evidence="2" id="KW-0597">Phosphoprotein</keyword>
<dbReference type="InParanoid" id="K1RDY5"/>
<dbReference type="InterPro" id="IPR042099">
    <property type="entry name" value="ANL_N_sf"/>
</dbReference>
<dbReference type="InterPro" id="IPR036291">
    <property type="entry name" value="NAD(P)-bd_dom_sf"/>
</dbReference>
<dbReference type="Gene3D" id="3.40.50.720">
    <property type="entry name" value="NAD(P)-binding Rossmann-like Domain"/>
    <property type="match status" value="1"/>
</dbReference>
<dbReference type="InterPro" id="IPR000873">
    <property type="entry name" value="AMP-dep_synth/lig_dom"/>
</dbReference>
<dbReference type="Gene3D" id="3.30.300.30">
    <property type="match status" value="1"/>
</dbReference>
<dbReference type="NCBIfam" id="TIGR01733">
    <property type="entry name" value="AA-adenyl-dom"/>
    <property type="match status" value="1"/>
</dbReference>
<dbReference type="Pfam" id="PF00550">
    <property type="entry name" value="PP-binding"/>
    <property type="match status" value="1"/>
</dbReference>
<dbReference type="InterPro" id="IPR025110">
    <property type="entry name" value="AMP-bd_C"/>
</dbReference>
<reference evidence="3" key="1">
    <citation type="journal article" date="2012" name="Nature">
        <title>The oyster genome reveals stress adaptation and complexity of shell formation.</title>
        <authorList>
            <person name="Zhang G."/>
            <person name="Fang X."/>
            <person name="Guo X."/>
            <person name="Li L."/>
            <person name="Luo R."/>
            <person name="Xu F."/>
            <person name="Yang P."/>
            <person name="Zhang L."/>
            <person name="Wang X."/>
            <person name="Qi H."/>
            <person name="Xiong Z."/>
            <person name="Que H."/>
            <person name="Xie Y."/>
            <person name="Holland P.W."/>
            <person name="Paps J."/>
            <person name="Zhu Y."/>
            <person name="Wu F."/>
            <person name="Chen Y."/>
            <person name="Wang J."/>
            <person name="Peng C."/>
            <person name="Meng J."/>
            <person name="Yang L."/>
            <person name="Liu J."/>
            <person name="Wen B."/>
            <person name="Zhang N."/>
            <person name="Huang Z."/>
            <person name="Zhu Q."/>
            <person name="Feng Y."/>
            <person name="Mount A."/>
            <person name="Hedgecock D."/>
            <person name="Xu Z."/>
            <person name="Liu Y."/>
            <person name="Domazet-Loso T."/>
            <person name="Du Y."/>
            <person name="Sun X."/>
            <person name="Zhang S."/>
            <person name="Liu B."/>
            <person name="Cheng P."/>
            <person name="Jiang X."/>
            <person name="Li J."/>
            <person name="Fan D."/>
            <person name="Wang W."/>
            <person name="Fu W."/>
            <person name="Wang T."/>
            <person name="Wang B."/>
            <person name="Zhang J."/>
            <person name="Peng Z."/>
            <person name="Li Y."/>
            <person name="Li N."/>
            <person name="Wang J."/>
            <person name="Chen M."/>
            <person name="He Y."/>
            <person name="Tan F."/>
            <person name="Song X."/>
            <person name="Zheng Q."/>
            <person name="Huang R."/>
            <person name="Yang H."/>
            <person name="Du X."/>
            <person name="Chen L."/>
            <person name="Yang M."/>
            <person name="Gaffney P.M."/>
            <person name="Wang S."/>
            <person name="Luo L."/>
            <person name="She Z."/>
            <person name="Ming Y."/>
            <person name="Huang W."/>
            <person name="Zhang S."/>
            <person name="Huang B."/>
            <person name="Zhang Y."/>
            <person name="Qu T."/>
            <person name="Ni P."/>
            <person name="Miao G."/>
            <person name="Wang J."/>
            <person name="Wang Q."/>
            <person name="Steinberg C.E."/>
            <person name="Wang H."/>
            <person name="Li N."/>
            <person name="Qian L."/>
            <person name="Zhang G."/>
            <person name="Li Y."/>
            <person name="Yang H."/>
            <person name="Liu X."/>
            <person name="Wang J."/>
            <person name="Yin Y."/>
            <person name="Wang J."/>
        </authorList>
    </citation>
    <scope>NUCLEOTIDE SEQUENCE [LARGE SCALE GENOMIC DNA]</scope>
    <source>
        <strain evidence="3">05x7-T-G4-1.051#20</strain>
    </source>
</reference>
<dbReference type="Pfam" id="PF13193">
    <property type="entry name" value="AMP-binding_C"/>
    <property type="match status" value="1"/>
</dbReference>
<dbReference type="Pfam" id="PF00551">
    <property type="entry name" value="Formyl_trans_N"/>
    <property type="match status" value="1"/>
</dbReference>
<dbReference type="InterPro" id="IPR013120">
    <property type="entry name" value="FAR_NAD-bd"/>
</dbReference>
<sequence length="1808" mass="203348">MGCSASAPVIVSRPPPNCPVKKEGFILYCPNKGGNWKSYLFRLYEDSSFIWYGDAHEELGCVRLKDIAPLIAIGQHCLQVPNRPDIPPGQSINHMMAYPFNYGRGTRRNDMKINWILFRGDDEMKQLPPPPQAQQNGQVIQPAQPIQSHVIQQGQAVAAAPLPGFQPHLMGGQASNAYPPPQQYYPQQNGYHPQQPHTHTVVMTSHTPNSSMGEDICCAAIGEGNILFSCLKILEKANIKITAVLTETQSIRSYCDESCIQWWERKSNLEEILKDKPIHYLFSISNPRILKENELQLPKILTINYHDSPLPAYAGVHATSWAIINGETEHGVSWHIVESGIDTGDILKFRKVNIDKEESALALNLKCQEAGISCFEELVNDIKTNSVVRNPQPREGRSYFGLHAIPPNLGVLSFDRKPKDTFNLARALEFGHHENSLGCAKLLTSTEEFVVVTTAEVACRFPTETTKPGTILDIVDDSLIVSTLGQPLLLSVAKLDGSSIPLCNFRKHGLVTGLRLVSGFSVDTSSLSTIRKRETFWKRKLDRYEPTVFFKQRMNVVAGIIDLSEEIHLETKSVKLPSIAKDDDEFIMSTLVAFIGRVCCTSNVNVGLIANKLQVPKHVEALYSDICPAIFQLNMASQIRDVLNACQGDLKKYGDSSSFLIDVFHRYPELRERKQTLHHNIVIGKSVDLLSDVLVGKKVLQDCNILLLYSGKTNEIHIHYSKKPGQDLSFIFDIFKHFPVFLSSITKKTSQLLCDVSLVPQEELKVLYPPPTENPKQQASISMIDILENCADHYSSRIALKTSTMSCSYQKVMQMVGSFSALLRETALNGRKRVIGLHLPNSIAYVVSVLSVLKCKHVFLPLPLDYPKERLIFTVNDCRVQTIVTTKERVDKLNINELRANPKLVNAGTIDGVDLYIVQFSEVNEFEKTHSMLLQQKDNFENLAYIMYTSGSTGKPKGVKVRESSVVNLAKAQIQLWDLNPQDIIGQFASIGFDATVSEIFTAVFSGASLVIFKEKERLGQEFLLAMNKHKISTITLPPSLLNVYSPKDLPYLKKIVTAGEACTLSTAVKWAEKNERRFFNAYGPTEATVCATCFEFIPENKHEDVNCDLSIGTSIPGVDVYLFDDYMKPLPPGVIGEIYIGGLGLSEGYHGHASHLTKERFVQHPLINSPTTLYKTGDHGLQDSDGNITFVGRLDDMLKIRGQRVDLNEIEQVLIQHPKVDVAVVVPHRCINNNELSIAAFVSPTFIFSSELREYLVKVLPKFMIPNFIKKLDISEFPKTINGKLDRKKLEKDESIHEQNQAVGHSHLNEIQLQIAQIWCTVLKLNPSFAYSLHRQSSFSELGGNSLQLVLLQRHLEDAFGLPLSFSDIGSADTIEEFSDVVKRKRDVLKKNEQIYSQDDESLRNLIIGDSNLTRDLFLSQARRGSVDMPHISATNPKSYLRYPKNILISGVTGFLGAYLLSELLEKSNAHICCMVRETSETRGIGRIFENLRRYDLFKFEYTNRIAVVISDLSQPRLGIAPDIYKSLCNSIDAVYMNAAMMNFNTDYHDHRTANVLSTKEFIKFALTGVQKMLFSTSTLGVFLFPPKSAPGEPNNQILYECDEMEDPTEIAGGYGQSKWASERLVMQALDLLPGGAIFRPARISGCTLNGFGPKNDLFASTLIGMRKLGYYPDMDFPYDLTPVDYVAKAIVEISLRICNDRGKNYERVFHLFNRNTMPFNRLFDGENIKPLSLEEWRKVLKSAPEDNKELIPLTPFFFSSFWDRSPYWPIFDTTNTDFLISNETKQLLRPSKELLLVYKKYFGMID</sequence>
<dbReference type="Gene3D" id="3.40.50.12230">
    <property type="match status" value="1"/>
</dbReference>
<dbReference type="SUPFAM" id="SSF47336">
    <property type="entry name" value="ACP-like"/>
    <property type="match status" value="1"/>
</dbReference>
<name>K1RDY5_MAGGI</name>
<dbReference type="Gene3D" id="3.40.50.12780">
    <property type="entry name" value="N-terminal domain of ligase-like"/>
    <property type="match status" value="1"/>
</dbReference>
<dbReference type="Pfam" id="PF07993">
    <property type="entry name" value="NAD_binding_4"/>
    <property type="match status" value="1"/>
</dbReference>
<organism evidence="3">
    <name type="scientific">Magallana gigas</name>
    <name type="common">Pacific oyster</name>
    <name type="synonym">Crassostrea gigas</name>
    <dbReference type="NCBI Taxonomy" id="29159"/>
    <lineage>
        <taxon>Eukaryota</taxon>
        <taxon>Metazoa</taxon>
        <taxon>Spiralia</taxon>
        <taxon>Lophotrochozoa</taxon>
        <taxon>Mollusca</taxon>
        <taxon>Bivalvia</taxon>
        <taxon>Autobranchia</taxon>
        <taxon>Pteriomorphia</taxon>
        <taxon>Ostreida</taxon>
        <taxon>Ostreoidea</taxon>
        <taxon>Ostreidae</taxon>
        <taxon>Magallana</taxon>
    </lineage>
</organism>
<dbReference type="PROSITE" id="PS50075">
    <property type="entry name" value="CARRIER"/>
    <property type="match status" value="1"/>
</dbReference>
<evidence type="ECO:0000256" key="1">
    <source>
        <dbReference type="ARBA" id="ARBA00022450"/>
    </source>
</evidence>
<dbReference type="InterPro" id="IPR036477">
    <property type="entry name" value="Formyl_transf_N_sf"/>
</dbReference>
<dbReference type="PANTHER" id="PTHR44845">
    <property type="entry name" value="CARRIER DOMAIN-CONTAINING PROTEIN"/>
    <property type="match status" value="1"/>
</dbReference>
<dbReference type="Pfam" id="PF00501">
    <property type="entry name" value="AMP-binding"/>
    <property type="match status" value="1"/>
</dbReference>
<protein>
    <submittedName>
        <fullName evidence="3">Linear gramicidin synthetase subunit D</fullName>
    </submittedName>
</protein>
<dbReference type="InterPro" id="IPR045851">
    <property type="entry name" value="AMP-bd_C_sf"/>
</dbReference>
<dbReference type="CDD" id="cd05930">
    <property type="entry name" value="A_NRPS"/>
    <property type="match status" value="1"/>
</dbReference>
<dbReference type="InterPro" id="IPR002376">
    <property type="entry name" value="Formyl_transf_N"/>
</dbReference>
<dbReference type="EMBL" id="JH817293">
    <property type="protein sequence ID" value="EKC32326.1"/>
    <property type="molecule type" value="Genomic_DNA"/>
</dbReference>
<dbReference type="NCBIfam" id="TIGR01746">
    <property type="entry name" value="Thioester-redct"/>
    <property type="match status" value="1"/>
</dbReference>
<dbReference type="PANTHER" id="PTHR44845:SF6">
    <property type="entry name" value="BETA-ALANINE-ACTIVATING ENZYME"/>
    <property type="match status" value="1"/>
</dbReference>
<gene>
    <name evidence="3" type="ORF">CGI_10022260</name>
</gene>
<accession>K1RDY5</accession>
<dbReference type="CDD" id="cd05235">
    <property type="entry name" value="SDR_e1"/>
    <property type="match status" value="1"/>
</dbReference>
<dbReference type="HOGENOM" id="CLU_245707_0_0_1"/>
<dbReference type="PROSITE" id="PS00455">
    <property type="entry name" value="AMP_BINDING"/>
    <property type="match status" value="1"/>
</dbReference>
<dbReference type="SUPFAM" id="SSF51735">
    <property type="entry name" value="NAD(P)-binding Rossmann-fold domains"/>
    <property type="match status" value="1"/>
</dbReference>
<dbReference type="InterPro" id="IPR020845">
    <property type="entry name" value="AMP-binding_CS"/>
</dbReference>
<dbReference type="InterPro" id="IPR036736">
    <property type="entry name" value="ACP-like_sf"/>
</dbReference>
<dbReference type="InterPro" id="IPR010071">
    <property type="entry name" value="AA_adenyl_dom"/>
</dbReference>
<proteinExistence type="predicted"/>
<dbReference type="SUPFAM" id="SSF56801">
    <property type="entry name" value="Acetyl-CoA synthetase-like"/>
    <property type="match status" value="1"/>
</dbReference>
<evidence type="ECO:0000313" key="3">
    <source>
        <dbReference type="EMBL" id="EKC32326.1"/>
    </source>
</evidence>
<dbReference type="InterPro" id="IPR010080">
    <property type="entry name" value="Thioester_reductase-like_dom"/>
</dbReference>
<evidence type="ECO:0000256" key="2">
    <source>
        <dbReference type="ARBA" id="ARBA00022553"/>
    </source>
</evidence>
<dbReference type="Gene3D" id="1.10.1200.10">
    <property type="entry name" value="ACP-like"/>
    <property type="match status" value="1"/>
</dbReference>
<dbReference type="SUPFAM" id="SSF53328">
    <property type="entry name" value="Formyltransferase"/>
    <property type="match status" value="1"/>
</dbReference>